<dbReference type="PANTHER" id="PTHR13831">
    <property type="entry name" value="MEMBER OF THE HIR1 FAMILY OF WD-REPEAT PROTEINS"/>
    <property type="match status" value="1"/>
</dbReference>
<feature type="region of interest" description="Disordered" evidence="13">
    <location>
        <begin position="420"/>
        <end position="474"/>
    </location>
</feature>
<evidence type="ECO:0000259" key="15">
    <source>
        <dbReference type="Pfam" id="PF24105"/>
    </source>
</evidence>
<organism evidence="16 17">
    <name type="scientific">Taphrina deformans (strain PYCC 5710 / ATCC 11124 / CBS 356.35 / IMI 108563 / JCM 9778 / NBRC 8474)</name>
    <name type="common">Peach leaf curl fungus</name>
    <name type="synonym">Lalaria deformans</name>
    <dbReference type="NCBI Taxonomy" id="1097556"/>
    <lineage>
        <taxon>Eukaryota</taxon>
        <taxon>Fungi</taxon>
        <taxon>Dikarya</taxon>
        <taxon>Ascomycota</taxon>
        <taxon>Taphrinomycotina</taxon>
        <taxon>Taphrinomycetes</taxon>
        <taxon>Taphrinales</taxon>
        <taxon>Taphrinaceae</taxon>
        <taxon>Taphrina</taxon>
    </lineage>
</organism>
<dbReference type="InterPro" id="IPR015943">
    <property type="entry name" value="WD40/YVTN_repeat-like_dom_sf"/>
</dbReference>
<feature type="compositionally biased region" description="Polar residues" evidence="13">
    <location>
        <begin position="496"/>
        <end position="511"/>
    </location>
</feature>
<keyword evidence="17" id="KW-1185">Reference proteome</keyword>
<evidence type="ECO:0000256" key="12">
    <source>
        <dbReference type="RuleBase" id="RU364014"/>
    </source>
</evidence>
<dbReference type="CDD" id="cd00200">
    <property type="entry name" value="WD40"/>
    <property type="match status" value="1"/>
</dbReference>
<dbReference type="GO" id="GO:0031491">
    <property type="term" value="F:nucleosome binding"/>
    <property type="evidence" value="ECO:0007669"/>
    <property type="project" value="TreeGrafter"/>
</dbReference>
<dbReference type="EMBL" id="CAHR02000162">
    <property type="protein sequence ID" value="CCG83614.1"/>
    <property type="molecule type" value="Genomic_DNA"/>
</dbReference>
<dbReference type="PROSITE" id="PS50294">
    <property type="entry name" value="WD_REPEATS_REGION"/>
    <property type="match status" value="3"/>
</dbReference>
<evidence type="ECO:0000256" key="9">
    <source>
        <dbReference type="ARBA" id="ARBA00023163"/>
    </source>
</evidence>
<evidence type="ECO:0000313" key="16">
    <source>
        <dbReference type="EMBL" id="CCG83614.1"/>
    </source>
</evidence>
<keyword evidence="10 12" id="KW-0539">Nucleus</keyword>
<dbReference type="GO" id="GO:0006351">
    <property type="term" value="P:DNA-templated transcription"/>
    <property type="evidence" value="ECO:0007669"/>
    <property type="project" value="InterPro"/>
</dbReference>
<feature type="repeat" description="WD" evidence="11">
    <location>
        <begin position="112"/>
        <end position="144"/>
    </location>
</feature>
<evidence type="ECO:0000256" key="2">
    <source>
        <dbReference type="ARBA" id="ARBA00004123"/>
    </source>
</evidence>
<comment type="caution">
    <text evidence="16">The sequence shown here is derived from an EMBL/GenBank/DDBJ whole genome shotgun (WGS) entry which is preliminary data.</text>
</comment>
<dbReference type="GO" id="GO:0006355">
    <property type="term" value="P:regulation of DNA-templated transcription"/>
    <property type="evidence" value="ECO:0007669"/>
    <property type="project" value="InterPro"/>
</dbReference>
<feature type="domain" description="Protein HIRA-like C-terminal" evidence="14">
    <location>
        <begin position="667"/>
        <end position="885"/>
    </location>
</feature>
<feature type="compositionally biased region" description="Polar residues" evidence="13">
    <location>
        <begin position="428"/>
        <end position="447"/>
    </location>
</feature>
<dbReference type="Gene3D" id="2.130.10.10">
    <property type="entry name" value="YVTN repeat-like/Quinoprotein amine dehydrogenase"/>
    <property type="match status" value="2"/>
</dbReference>
<dbReference type="Pfam" id="PF09453">
    <property type="entry name" value="HIRA_B"/>
    <property type="match status" value="1"/>
</dbReference>
<feature type="compositionally biased region" description="Polar residues" evidence="13">
    <location>
        <begin position="518"/>
        <end position="529"/>
    </location>
</feature>
<dbReference type="InterPro" id="IPR011494">
    <property type="entry name" value="HIRA-like_C"/>
</dbReference>
<comment type="subcellular location">
    <subcellularLocation>
        <location evidence="2 12">Nucleus</location>
    </subcellularLocation>
</comment>
<keyword evidence="9 12" id="KW-0804">Transcription</keyword>
<reference evidence="16 17" key="1">
    <citation type="journal article" date="2013" name="MBio">
        <title>Genome sequencing of the plant pathogen Taphrina deformans, the causal agent of peach leaf curl.</title>
        <authorList>
            <person name="Cisse O.H."/>
            <person name="Almeida J.M.G.C.F."/>
            <person name="Fonseca A."/>
            <person name="Kumar A.A."/>
            <person name="Salojaervi J."/>
            <person name="Overmyer K."/>
            <person name="Hauser P.M."/>
            <person name="Pagni M."/>
        </authorList>
    </citation>
    <scope>NUCLEOTIDE SEQUENCE [LARGE SCALE GENOMIC DNA]</scope>
    <source>
        <strain evidence="17">PYCC 5710 / ATCC 11124 / CBS 356.35 / IMI 108563 / JCM 9778 / NBRC 8474</strain>
    </source>
</reference>
<dbReference type="PROSITE" id="PS50082">
    <property type="entry name" value="WD_REPEATS_2"/>
    <property type="match status" value="3"/>
</dbReference>
<comment type="similarity">
    <text evidence="3 12">Belongs to the WD repeat HIR1 family.</text>
</comment>
<dbReference type="InterPro" id="IPR055410">
    <property type="entry name" value="Beta-prop_CAF1B_HIR1"/>
</dbReference>
<protein>
    <recommendedName>
        <fullName evidence="12">Protein HIR</fullName>
    </recommendedName>
</protein>
<evidence type="ECO:0000256" key="4">
    <source>
        <dbReference type="ARBA" id="ARBA00022491"/>
    </source>
</evidence>
<dbReference type="InterPro" id="IPR019015">
    <property type="entry name" value="HIRA_B_motif"/>
</dbReference>
<gene>
    <name evidence="16" type="ORF">TAPDE_003933</name>
</gene>
<dbReference type="eggNOG" id="KOG0973">
    <property type="taxonomic scope" value="Eukaryota"/>
</dbReference>
<evidence type="ECO:0000256" key="3">
    <source>
        <dbReference type="ARBA" id="ARBA00007306"/>
    </source>
</evidence>
<dbReference type="PROSITE" id="PS00678">
    <property type="entry name" value="WD_REPEATS_1"/>
    <property type="match status" value="1"/>
</dbReference>
<keyword evidence="5 11" id="KW-0853">WD repeat</keyword>
<dbReference type="InterPro" id="IPR031120">
    <property type="entry name" value="HIR1-like"/>
</dbReference>
<accession>R4XCJ9</accession>
<dbReference type="GO" id="GO:0005634">
    <property type="term" value="C:nucleus"/>
    <property type="evidence" value="ECO:0007669"/>
    <property type="project" value="UniProtKB-SubCell"/>
</dbReference>
<dbReference type="SUPFAM" id="SSF50978">
    <property type="entry name" value="WD40 repeat-like"/>
    <property type="match status" value="2"/>
</dbReference>
<dbReference type="InterPro" id="IPR001680">
    <property type="entry name" value="WD40_rpt"/>
</dbReference>
<keyword evidence="8 12" id="KW-0805">Transcription regulation</keyword>
<dbReference type="Proteomes" id="UP000013776">
    <property type="component" value="Unassembled WGS sequence"/>
</dbReference>
<comment type="function">
    <text evidence="1 12">Required for replication-independent chromatin assembly and for the periodic repression of histone gene transcription during the cell cycle.</text>
</comment>
<evidence type="ECO:0000256" key="1">
    <source>
        <dbReference type="ARBA" id="ARBA00002677"/>
    </source>
</evidence>
<dbReference type="Pfam" id="PF07569">
    <property type="entry name" value="Hira"/>
    <property type="match status" value="1"/>
</dbReference>
<evidence type="ECO:0000259" key="14">
    <source>
        <dbReference type="Pfam" id="PF07569"/>
    </source>
</evidence>
<sequence length="948" mass="103492">MLLLRPSWLGHFAENETRQAIYSLDVSSDGVRLVSGGLDGKVRIWDVAKCLAPPEEVEQSGLLATMPAHTGTSGSDDKLLIIWEREEGASVQKRSYGEQEEVKEVWKVHRRLVGHQGDIMDLAWSHDSALLVSTGVDSTVFVWSGTTFEKKKEITAHASSVKGITFDPAGKYFATASDDRTIKVWRTSDLLCEAIISGPFENSPISTYFRRPSWSPDGNNIAAANSMNGLVPAISIINRGTWESDINLIGHEGAVEVVKFNPVIFTRDDVQITIVACAGLDRVLSIWNTVQTRPIATSSDIAEQGISDLAWTPNGLGLFVCSFDGTLTVLRFEEHEFGKALGRDANEEALSKYGAGRHGAVMPESIEQLQLEDASRKETEENRKGRIADLMGDVEVHVNGSKNLAPGGETQIRPQQTLDQEMHEANQKPGNSSNSVTAQERTTSIIDNSVPEPAVMPETTSAETGTIPDTPVAAATPKPYVQKVTMVNGKKRIQPQLISSGPSQPQVLSRPTATTTTPSQTLDISQPSQALPRGGIPSLIIGNKRPAEEEHEDATATKRATNGASAEIPEFMRPAVVAPATTVSQIRLGTPQVKSYVSHNQATGRPYVIEACNAANSHDPAKITFMRGTRIEWVDYLRSAVVLLIGTASFVAAACEDGGVIVWTPSGRRYMSQIVLEAIPVFLEARDDYLMVISSVGILHVWNLKQQRSPFAPVSLAPALDAASSIVDKIRRTSSVTQASITSKGVPIVTLSNGDGFIYHADMQTWLKVSEGWWAISSSYWDASGLVSRNGLPPGIIDLVERRTNDEVMRQGKGRVFSRVVKQALMKEGFENLETIVSIGHLENRLAAAKMLDSKDEYHTVVLMYAQKLAEEGMTLRVEELCRELIGPMTKEIPPSSAWIPSVLGLDKRDLLRECLVQMGRFRGVQRVCTEFAAILKRVTDSADEIPL</sequence>
<evidence type="ECO:0000256" key="11">
    <source>
        <dbReference type="PROSITE-ProRule" id="PRU00221"/>
    </source>
</evidence>
<dbReference type="STRING" id="1097556.R4XCJ9"/>
<dbReference type="PANTHER" id="PTHR13831:SF0">
    <property type="entry name" value="PROTEIN HIRA"/>
    <property type="match status" value="1"/>
</dbReference>
<dbReference type="InterPro" id="IPR036322">
    <property type="entry name" value="WD40_repeat_dom_sf"/>
</dbReference>
<evidence type="ECO:0000256" key="13">
    <source>
        <dbReference type="SAM" id="MobiDB-lite"/>
    </source>
</evidence>
<proteinExistence type="inferred from homology"/>
<keyword evidence="6 12" id="KW-0677">Repeat</keyword>
<evidence type="ECO:0000256" key="5">
    <source>
        <dbReference type="ARBA" id="ARBA00022574"/>
    </source>
</evidence>
<dbReference type="InterPro" id="IPR019775">
    <property type="entry name" value="WD40_repeat_CS"/>
</dbReference>
<dbReference type="Pfam" id="PF00400">
    <property type="entry name" value="WD40"/>
    <property type="match status" value="2"/>
</dbReference>
<dbReference type="Pfam" id="PF24105">
    <property type="entry name" value="Beta-prop_CAF1B_HIR1"/>
    <property type="match status" value="1"/>
</dbReference>
<dbReference type="SMART" id="SM00320">
    <property type="entry name" value="WD40"/>
    <property type="match status" value="5"/>
</dbReference>
<evidence type="ECO:0000256" key="7">
    <source>
        <dbReference type="ARBA" id="ARBA00022853"/>
    </source>
</evidence>
<feature type="repeat" description="WD" evidence="11">
    <location>
        <begin position="154"/>
        <end position="185"/>
    </location>
</feature>
<evidence type="ECO:0000313" key="17">
    <source>
        <dbReference type="Proteomes" id="UP000013776"/>
    </source>
</evidence>
<evidence type="ECO:0000256" key="6">
    <source>
        <dbReference type="ARBA" id="ARBA00022737"/>
    </source>
</evidence>
<dbReference type="AlphaFoldDB" id="R4XCJ9"/>
<feature type="region of interest" description="Disordered" evidence="13">
    <location>
        <begin position="493"/>
        <end position="541"/>
    </location>
</feature>
<feature type="repeat" description="WD" evidence="11">
    <location>
        <begin position="14"/>
        <end position="47"/>
    </location>
</feature>
<dbReference type="VEuPathDB" id="FungiDB:TAPDE_003933"/>
<dbReference type="GO" id="GO:0000785">
    <property type="term" value="C:chromatin"/>
    <property type="evidence" value="ECO:0007669"/>
    <property type="project" value="TreeGrafter"/>
</dbReference>
<keyword evidence="4 12" id="KW-0678">Repressor</keyword>
<feature type="domain" description="CAF1B/HIR1 beta-propeller" evidence="15">
    <location>
        <begin position="72"/>
        <end position="188"/>
    </location>
</feature>
<name>R4XCJ9_TAPDE</name>
<dbReference type="GO" id="GO:0000417">
    <property type="term" value="C:HIR complex"/>
    <property type="evidence" value="ECO:0007669"/>
    <property type="project" value="TreeGrafter"/>
</dbReference>
<dbReference type="OrthoDB" id="1741719at2759"/>
<evidence type="ECO:0000256" key="8">
    <source>
        <dbReference type="ARBA" id="ARBA00023015"/>
    </source>
</evidence>
<evidence type="ECO:0000256" key="10">
    <source>
        <dbReference type="ARBA" id="ARBA00023242"/>
    </source>
</evidence>
<keyword evidence="7 12" id="KW-0156">Chromatin regulator</keyword>
<dbReference type="GO" id="GO:0006338">
    <property type="term" value="P:chromatin remodeling"/>
    <property type="evidence" value="ECO:0007669"/>
    <property type="project" value="InterPro"/>
</dbReference>